<dbReference type="InterPro" id="IPR016181">
    <property type="entry name" value="Acyl_CoA_acyltransferase"/>
</dbReference>
<comment type="caution">
    <text evidence="2">The sequence shown here is derived from an EMBL/GenBank/DDBJ whole genome shotgun (WGS) entry which is preliminary data.</text>
</comment>
<dbReference type="Pfam" id="PF13673">
    <property type="entry name" value="Acetyltransf_10"/>
    <property type="match status" value="1"/>
</dbReference>
<organism evidence="2 3">
    <name type="scientific">Candidatus Caccalectryoclostridium excrementigallinarum</name>
    <dbReference type="NCBI Taxonomy" id="2840710"/>
    <lineage>
        <taxon>Bacteria</taxon>
        <taxon>Bacillati</taxon>
        <taxon>Bacillota</taxon>
        <taxon>Clostridia</taxon>
        <taxon>Christensenellales</taxon>
        <taxon>Christensenellaceae</taxon>
        <taxon>Christensenellaceae incertae sedis</taxon>
        <taxon>Candidatus Caccalectryoclostridium</taxon>
    </lineage>
</organism>
<evidence type="ECO:0000313" key="2">
    <source>
        <dbReference type="EMBL" id="HIU62735.1"/>
    </source>
</evidence>
<dbReference type="PANTHER" id="PTHR43451:SF1">
    <property type="entry name" value="ACETYLTRANSFERASE"/>
    <property type="match status" value="1"/>
</dbReference>
<gene>
    <name evidence="2" type="ORF">IAB07_03065</name>
</gene>
<dbReference type="PANTHER" id="PTHR43451">
    <property type="entry name" value="ACETYLTRANSFERASE (GNAT) FAMILY PROTEIN"/>
    <property type="match status" value="1"/>
</dbReference>
<dbReference type="AlphaFoldDB" id="A0A9D1SK01"/>
<dbReference type="Gene3D" id="3.40.630.30">
    <property type="match status" value="1"/>
</dbReference>
<accession>A0A9D1SK01</accession>
<proteinExistence type="predicted"/>
<dbReference type="PROSITE" id="PS51186">
    <property type="entry name" value="GNAT"/>
    <property type="match status" value="1"/>
</dbReference>
<reference evidence="2" key="1">
    <citation type="submission" date="2020-10" db="EMBL/GenBank/DDBJ databases">
        <authorList>
            <person name="Gilroy R."/>
        </authorList>
    </citation>
    <scope>NUCLEOTIDE SEQUENCE</scope>
    <source>
        <strain evidence="2">9366</strain>
    </source>
</reference>
<dbReference type="CDD" id="cd04301">
    <property type="entry name" value="NAT_SF"/>
    <property type="match status" value="1"/>
</dbReference>
<dbReference type="GO" id="GO:0016747">
    <property type="term" value="F:acyltransferase activity, transferring groups other than amino-acyl groups"/>
    <property type="evidence" value="ECO:0007669"/>
    <property type="project" value="InterPro"/>
</dbReference>
<reference evidence="2" key="2">
    <citation type="journal article" date="2021" name="PeerJ">
        <title>Extensive microbial diversity within the chicken gut microbiome revealed by metagenomics and culture.</title>
        <authorList>
            <person name="Gilroy R."/>
            <person name="Ravi A."/>
            <person name="Getino M."/>
            <person name="Pursley I."/>
            <person name="Horton D.L."/>
            <person name="Alikhan N.F."/>
            <person name="Baker D."/>
            <person name="Gharbi K."/>
            <person name="Hall N."/>
            <person name="Watson M."/>
            <person name="Adriaenssens E.M."/>
            <person name="Foster-Nyarko E."/>
            <person name="Jarju S."/>
            <person name="Secka A."/>
            <person name="Antonio M."/>
            <person name="Oren A."/>
            <person name="Chaudhuri R.R."/>
            <person name="La Ragione R."/>
            <person name="Hildebrand F."/>
            <person name="Pallen M.J."/>
        </authorList>
    </citation>
    <scope>NUCLEOTIDE SEQUENCE</scope>
    <source>
        <strain evidence="2">9366</strain>
    </source>
</reference>
<protein>
    <submittedName>
        <fullName evidence="2">GNAT family N-acetyltransferase</fullName>
    </submittedName>
</protein>
<name>A0A9D1SK01_9FIRM</name>
<dbReference type="InterPro" id="IPR052564">
    <property type="entry name" value="N-acetyltrans/Recomb-assoc"/>
</dbReference>
<sequence>MQFRKYVSSDIDEIAKLFYDTVHTVNAADYTAAQLDAWAPRDLDAKLWDESLKRHFSLVAEDEGKIVGFGDIDESGYLDRLYVRADYIDKGVGKALLARLEDAVRGDITTHASVTARAFFEKAGYSVVRRQTVERRGELLTNFVMKKTR</sequence>
<dbReference type="Proteomes" id="UP000824145">
    <property type="component" value="Unassembled WGS sequence"/>
</dbReference>
<evidence type="ECO:0000259" key="1">
    <source>
        <dbReference type="PROSITE" id="PS51186"/>
    </source>
</evidence>
<dbReference type="SUPFAM" id="SSF55729">
    <property type="entry name" value="Acyl-CoA N-acyltransferases (Nat)"/>
    <property type="match status" value="1"/>
</dbReference>
<dbReference type="InterPro" id="IPR000182">
    <property type="entry name" value="GNAT_dom"/>
</dbReference>
<dbReference type="EMBL" id="DVNJ01000016">
    <property type="protein sequence ID" value="HIU62735.1"/>
    <property type="molecule type" value="Genomic_DNA"/>
</dbReference>
<feature type="domain" description="N-acetyltransferase" evidence="1">
    <location>
        <begin position="1"/>
        <end position="149"/>
    </location>
</feature>
<evidence type="ECO:0000313" key="3">
    <source>
        <dbReference type="Proteomes" id="UP000824145"/>
    </source>
</evidence>